<dbReference type="GeneID" id="111244599"/>
<accession>A0A7M7M485</accession>
<dbReference type="GO" id="GO:0005524">
    <property type="term" value="F:ATP binding"/>
    <property type="evidence" value="ECO:0007669"/>
    <property type="project" value="InterPro"/>
</dbReference>
<sequence length="1321" mass="148306">MAKFSTAKTVEPSSLDWLTYLRYLVFRLLLWLTRSSRQARFSKLFDLSSNDPYKYGALPTQQVFDVEWPAKADTLHKANDGLHLFSASANGQIMVLLMTRRADKRATVFLYLRTQKESYVLSKDIYVDHSAEDTFAVDGLRLECIIPLQRWRISFNGLLRNKSTGADDHVRFVFTSNFVTSVADQAVFHSEPLLAMQLARSPKLSLLKTISDPGSINRSLKEIDAIIQSMSYVGKVRVEETASSEVHEEEVFAFGYKKRCREQTSSAVNTHGTLMGYTRNGIFVYLEEVSIKGLSQSLTNGVLVFPSFLHLPIENASLNVMKQNDICRGFTLGCGSLPSMELTLDEELDTLTFNHEFHSETRKRTARVFRMTFDTREGYAVFFGALRNRVEVNLLPIATHIREPIRLQHGSGCNIVSFENRLCADANFTGGKASSLAILTSLAKDCEKFEVAKGLAVTTVAYDLFTKQYVVAQAVQQLEDTVRAKTNMERLKNVCQQVVNTIGSAAIPFEIKDDLNKELSRIFGADFKSKRFAVRSSAVGEDSEEMSAAGQMETFLGCRGLDEITRSIAKCWASQFSFVALQYRRRYGQEINCRMSVCVQEMVASEVSGVMFTVDPVTCNPKFITITANYGLGESVVSATADPDTFILEKSGEFGARLVSSTLGSKKLRTVMDDSGGIRNLKVADSEAQQAQTQACLNEDQLKKLGEVARLIENHYASQRDTEWAFAPGGQKLVLLQARPVTSAHRLDTDFEFYHETDAGVTSEYDCLSKANVGEVFGGSVSPLTLEVSFRCFTKLFKEMRMRVTGQKIWDIMFARDQFFFTQNSQCFFATFSPVLDYTCDDIMSRGFSISMAGRIINDDIVKTSAANKRRYLFQEGRPNFLSLIKDMWNAEGILDEAEKVVQESNITFDDCKDSREILHRIMANPHLQEHALNGHSKQIYYGTIFNVFVLAMLSKAEGGWTQRVFGDFAKVVASCNNLVSADVPQMLAKISHEAGKDYGEEFKRISPEKALEKLKSDKTKTAELFAVFLQKHGHRCLHEFDLASRPWAMNPLPVVTTIQEMLGTADIAPKRKVSVEELVDSMEIKMSLWKQRILRFLLHRVRNGIANRERAKSNLIMSSHKYRMMFRTLANRLVYEGRLPDPDLIFFLLPNEIMQLITTRSSKIIVRAIHRKKNQLRASKDIYPEHSTGLPFKPVNMDPPGPEVRGLRRINGTPVAQGIVVASCRVVICLDDAHQIQPGDILITYATDIGWSPYFPMLSGIVTELGGLISHGAVVAREYGLPCIVAAHGATKLFHSGEKVLLDGNKGFLQTVDEDQEKKD</sequence>
<dbReference type="GO" id="GO:0016301">
    <property type="term" value="F:kinase activity"/>
    <property type="evidence" value="ECO:0007669"/>
    <property type="project" value="InterPro"/>
</dbReference>
<evidence type="ECO:0000313" key="5">
    <source>
        <dbReference type="Proteomes" id="UP000594260"/>
    </source>
</evidence>
<evidence type="ECO:0000259" key="3">
    <source>
        <dbReference type="Pfam" id="PF01326"/>
    </source>
</evidence>
<dbReference type="InterPro" id="IPR036637">
    <property type="entry name" value="Phosphohistidine_dom_sf"/>
</dbReference>
<evidence type="ECO:0000259" key="2">
    <source>
        <dbReference type="Pfam" id="PF00391"/>
    </source>
</evidence>
<feature type="domain" description="Pyruvate phosphate dikinase AMP/ATP-binding" evidence="3">
    <location>
        <begin position="429"/>
        <end position="745"/>
    </location>
</feature>
<dbReference type="Gene3D" id="3.50.30.10">
    <property type="entry name" value="Phosphohistidine domain"/>
    <property type="match status" value="1"/>
</dbReference>
<reference evidence="4" key="1">
    <citation type="submission" date="2021-01" db="UniProtKB">
        <authorList>
            <consortium name="EnsemblMetazoa"/>
        </authorList>
    </citation>
    <scope>IDENTIFICATION</scope>
</reference>
<dbReference type="InterPro" id="IPR051549">
    <property type="entry name" value="PEP_Utilizing_Enz"/>
</dbReference>
<feature type="domain" description="PEP-utilising enzyme mobile" evidence="2">
    <location>
        <begin position="1237"/>
        <end position="1308"/>
    </location>
</feature>
<keyword evidence="5" id="KW-1185">Reference proteome</keyword>
<dbReference type="EnsemblMetazoa" id="XM_022791854">
    <property type="protein sequence ID" value="XP_022647589"/>
    <property type="gene ID" value="LOC111244599"/>
</dbReference>
<proteinExistence type="inferred from homology"/>
<dbReference type="InterPro" id="IPR013815">
    <property type="entry name" value="ATP_grasp_subdomain_1"/>
</dbReference>
<evidence type="ECO:0008006" key="6">
    <source>
        <dbReference type="Google" id="ProtNLM"/>
    </source>
</evidence>
<dbReference type="SUPFAM" id="SSF56059">
    <property type="entry name" value="Glutathione synthetase ATP-binding domain-like"/>
    <property type="match status" value="1"/>
</dbReference>
<dbReference type="Pfam" id="PF00391">
    <property type="entry name" value="PEP-utilizers"/>
    <property type="match status" value="1"/>
</dbReference>
<dbReference type="Gene3D" id="3.30.1490.20">
    <property type="entry name" value="ATP-grasp fold, A domain"/>
    <property type="match status" value="1"/>
</dbReference>
<dbReference type="InterPro" id="IPR002192">
    <property type="entry name" value="PPDK_AMP/ATP-bd"/>
</dbReference>
<dbReference type="PANTHER" id="PTHR43615">
    <property type="entry name" value="PHOSPHOENOLPYRUVATE SYNTHASE-RELATED"/>
    <property type="match status" value="1"/>
</dbReference>
<dbReference type="SUPFAM" id="SSF52009">
    <property type="entry name" value="Phosphohistidine domain"/>
    <property type="match status" value="1"/>
</dbReference>
<name>A0A7M7M485_VARDE</name>
<dbReference type="OMA" id="WTRKIAA"/>
<dbReference type="PANTHER" id="PTHR43615:SF1">
    <property type="entry name" value="PPDK_N DOMAIN-CONTAINING PROTEIN"/>
    <property type="match status" value="1"/>
</dbReference>
<dbReference type="OrthoDB" id="6503891at2759"/>
<dbReference type="InParanoid" id="A0A7M7M485"/>
<dbReference type="KEGG" id="vde:111244599"/>
<organism evidence="4 5">
    <name type="scientific">Varroa destructor</name>
    <name type="common">Honeybee mite</name>
    <dbReference type="NCBI Taxonomy" id="109461"/>
    <lineage>
        <taxon>Eukaryota</taxon>
        <taxon>Metazoa</taxon>
        <taxon>Ecdysozoa</taxon>
        <taxon>Arthropoda</taxon>
        <taxon>Chelicerata</taxon>
        <taxon>Arachnida</taxon>
        <taxon>Acari</taxon>
        <taxon>Parasitiformes</taxon>
        <taxon>Mesostigmata</taxon>
        <taxon>Gamasina</taxon>
        <taxon>Dermanyssoidea</taxon>
        <taxon>Varroidae</taxon>
        <taxon>Varroa</taxon>
    </lineage>
</organism>
<protein>
    <recommendedName>
        <fullName evidence="6">Phosphoenolpyruvate synthase</fullName>
    </recommendedName>
</protein>
<evidence type="ECO:0000313" key="4">
    <source>
        <dbReference type="EnsemblMetazoa" id="XP_022647589"/>
    </source>
</evidence>
<evidence type="ECO:0000256" key="1">
    <source>
        <dbReference type="ARBA" id="ARBA00007837"/>
    </source>
</evidence>
<dbReference type="InterPro" id="IPR008279">
    <property type="entry name" value="PEP-util_enz_mobile_dom"/>
</dbReference>
<comment type="similarity">
    <text evidence="1">Belongs to the PEP-utilizing enzyme family.</text>
</comment>
<dbReference type="Pfam" id="PF01326">
    <property type="entry name" value="PPDK_N"/>
    <property type="match status" value="1"/>
</dbReference>
<dbReference type="Gene3D" id="3.30.470.20">
    <property type="entry name" value="ATP-grasp fold, B domain"/>
    <property type="match status" value="1"/>
</dbReference>
<dbReference type="RefSeq" id="XP_022647589.1">
    <property type="nucleotide sequence ID" value="XM_022791854.1"/>
</dbReference>
<dbReference type="Proteomes" id="UP000594260">
    <property type="component" value="Unplaced"/>
</dbReference>